<proteinExistence type="predicted"/>
<reference evidence="1 2" key="1">
    <citation type="journal article" date="2019" name="Nat. Ecol. Evol.">
        <title>Megaphylogeny resolves global patterns of mushroom evolution.</title>
        <authorList>
            <person name="Varga T."/>
            <person name="Krizsan K."/>
            <person name="Foldi C."/>
            <person name="Dima B."/>
            <person name="Sanchez-Garcia M."/>
            <person name="Sanchez-Ramirez S."/>
            <person name="Szollosi G.J."/>
            <person name="Szarkandi J.G."/>
            <person name="Papp V."/>
            <person name="Albert L."/>
            <person name="Andreopoulos W."/>
            <person name="Angelini C."/>
            <person name="Antonin V."/>
            <person name="Barry K.W."/>
            <person name="Bougher N.L."/>
            <person name="Buchanan P."/>
            <person name="Buyck B."/>
            <person name="Bense V."/>
            <person name="Catcheside P."/>
            <person name="Chovatia M."/>
            <person name="Cooper J."/>
            <person name="Damon W."/>
            <person name="Desjardin D."/>
            <person name="Finy P."/>
            <person name="Geml J."/>
            <person name="Haridas S."/>
            <person name="Hughes K."/>
            <person name="Justo A."/>
            <person name="Karasinski D."/>
            <person name="Kautmanova I."/>
            <person name="Kiss B."/>
            <person name="Kocsube S."/>
            <person name="Kotiranta H."/>
            <person name="LaButti K.M."/>
            <person name="Lechner B.E."/>
            <person name="Liimatainen K."/>
            <person name="Lipzen A."/>
            <person name="Lukacs Z."/>
            <person name="Mihaltcheva S."/>
            <person name="Morgado L.N."/>
            <person name="Niskanen T."/>
            <person name="Noordeloos M.E."/>
            <person name="Ohm R.A."/>
            <person name="Ortiz-Santana B."/>
            <person name="Ovrebo C."/>
            <person name="Racz N."/>
            <person name="Riley R."/>
            <person name="Savchenko A."/>
            <person name="Shiryaev A."/>
            <person name="Soop K."/>
            <person name="Spirin V."/>
            <person name="Szebenyi C."/>
            <person name="Tomsovsky M."/>
            <person name="Tulloss R.E."/>
            <person name="Uehling J."/>
            <person name="Grigoriev I.V."/>
            <person name="Vagvolgyi C."/>
            <person name="Papp T."/>
            <person name="Martin F.M."/>
            <person name="Miettinen O."/>
            <person name="Hibbett D.S."/>
            <person name="Nagy L.G."/>
        </authorList>
    </citation>
    <scope>NUCLEOTIDE SEQUENCE [LARGE SCALE GENOMIC DNA]</scope>
    <source>
        <strain evidence="1 2">CBS 962.96</strain>
    </source>
</reference>
<dbReference type="EMBL" id="ML179418">
    <property type="protein sequence ID" value="THU88178.1"/>
    <property type="molecule type" value="Genomic_DNA"/>
</dbReference>
<accession>A0A4S8LHX2</accession>
<dbReference type="Proteomes" id="UP000297245">
    <property type="component" value="Unassembled WGS sequence"/>
</dbReference>
<gene>
    <name evidence="1" type="ORF">K435DRAFT_803697</name>
</gene>
<name>A0A4S8LHX2_DENBC</name>
<evidence type="ECO:0000313" key="1">
    <source>
        <dbReference type="EMBL" id="THU88178.1"/>
    </source>
</evidence>
<sequence length="290" mass="32339">MFQQESRKFIDLLLQVTNNKWTNIDANKEIKVGDFGQIDRATGELQVEGNLYEHPDTKTRMAAHPLHRTVPTEFEKYVSEGVQELSFTSSVDVRGQPIVNGGFEGKFEFKNKRGALLVLVSPSIQTMQGFPTSLLLDAQLRPILKNRVICTDVVSCPGFCLYLGNSKNHTFSLSLKGDVPARVAPGLEADGSLQANWKVDNAQGLVKKGLNEQGDSVYFPLYSLKRVSWDRVSSVLRGGEAGDVSLLEDAETPWLNLDDDGQEQDIPVDSGEPIVRLRLRFRLTKELEDM</sequence>
<dbReference type="OrthoDB" id="3255261at2759"/>
<keyword evidence="2" id="KW-1185">Reference proteome</keyword>
<dbReference type="AlphaFoldDB" id="A0A4S8LHX2"/>
<organism evidence="1 2">
    <name type="scientific">Dendrothele bispora (strain CBS 962.96)</name>
    <dbReference type="NCBI Taxonomy" id="1314807"/>
    <lineage>
        <taxon>Eukaryota</taxon>
        <taxon>Fungi</taxon>
        <taxon>Dikarya</taxon>
        <taxon>Basidiomycota</taxon>
        <taxon>Agaricomycotina</taxon>
        <taxon>Agaricomycetes</taxon>
        <taxon>Agaricomycetidae</taxon>
        <taxon>Agaricales</taxon>
        <taxon>Agaricales incertae sedis</taxon>
        <taxon>Dendrothele</taxon>
    </lineage>
</organism>
<protein>
    <submittedName>
        <fullName evidence="1">Uncharacterized protein</fullName>
    </submittedName>
</protein>
<evidence type="ECO:0000313" key="2">
    <source>
        <dbReference type="Proteomes" id="UP000297245"/>
    </source>
</evidence>